<dbReference type="RefSeq" id="WP_074460930.1">
    <property type="nucleotide sequence ID" value="NZ_FMUR01000003.1"/>
</dbReference>
<accession>A0A1G5AAS3</accession>
<name>A0A1G5AAS3_9FIRM</name>
<gene>
    <name evidence="1" type="ORF">SAMN02910451_00043</name>
</gene>
<dbReference type="EMBL" id="FMUR01000003">
    <property type="protein sequence ID" value="SCX74982.1"/>
    <property type="molecule type" value="Genomic_DNA"/>
</dbReference>
<reference evidence="2" key="1">
    <citation type="submission" date="2016-10" db="EMBL/GenBank/DDBJ databases">
        <authorList>
            <person name="Varghese N."/>
            <person name="Submissions S."/>
        </authorList>
    </citation>
    <scope>NUCLEOTIDE SEQUENCE [LARGE SCALE GENOMIC DNA]</scope>
    <source>
        <strain evidence="2">XBD2006</strain>
    </source>
</reference>
<dbReference type="OrthoDB" id="2003538at2"/>
<evidence type="ECO:0000313" key="1">
    <source>
        <dbReference type="EMBL" id="SCX74982.1"/>
    </source>
</evidence>
<keyword evidence="2" id="KW-1185">Reference proteome</keyword>
<dbReference type="Proteomes" id="UP000183047">
    <property type="component" value="Unassembled WGS sequence"/>
</dbReference>
<sequence length="142" mass="16640">MAFDIDKIFESYEPFSRITTKKEYENRMSTFQAERYAYLRELTETTDMAVASNTFCDGVHEKFKKFGKVRTGTLMDLNCFLIYYIFPAILKNEGERASAICDTLRDTWNSRFKCDINYTDYDSLMSGFKKKLLGIAVEEEDK</sequence>
<dbReference type="AlphaFoldDB" id="A0A1G5AAS3"/>
<evidence type="ECO:0000313" key="2">
    <source>
        <dbReference type="Proteomes" id="UP000183047"/>
    </source>
</evidence>
<protein>
    <submittedName>
        <fullName evidence="1">Uncharacterized protein</fullName>
    </submittedName>
</protein>
<organism evidence="1 2">
    <name type="scientific">Butyrivibrio hungatei</name>
    <dbReference type="NCBI Taxonomy" id="185008"/>
    <lineage>
        <taxon>Bacteria</taxon>
        <taxon>Bacillati</taxon>
        <taxon>Bacillota</taxon>
        <taxon>Clostridia</taxon>
        <taxon>Lachnospirales</taxon>
        <taxon>Lachnospiraceae</taxon>
        <taxon>Butyrivibrio</taxon>
    </lineage>
</organism>
<proteinExistence type="predicted"/>